<keyword evidence="1 5" id="KW-0175">Coiled coil</keyword>
<feature type="region of interest" description="Disordered" evidence="6">
    <location>
        <begin position="666"/>
        <end position="688"/>
    </location>
</feature>
<gene>
    <name evidence="7" type="ORF">O6P43_032806</name>
</gene>
<evidence type="ECO:0000313" key="8">
    <source>
        <dbReference type="Proteomes" id="UP001163823"/>
    </source>
</evidence>
<comment type="caution">
    <text evidence="7">The sequence shown here is derived from an EMBL/GenBank/DDBJ whole genome shotgun (WGS) entry which is preliminary data.</text>
</comment>
<evidence type="ECO:0000256" key="6">
    <source>
        <dbReference type="SAM" id="MobiDB-lite"/>
    </source>
</evidence>
<dbReference type="EMBL" id="JARAOO010000014">
    <property type="protein sequence ID" value="KAJ7943225.1"/>
    <property type="molecule type" value="Genomic_DNA"/>
</dbReference>
<feature type="region of interest" description="Disordered" evidence="6">
    <location>
        <begin position="20"/>
        <end position="50"/>
    </location>
</feature>
<evidence type="ECO:0000256" key="1">
    <source>
        <dbReference type="ARBA" id="ARBA00023054"/>
    </source>
</evidence>
<feature type="coiled-coil region" evidence="5">
    <location>
        <begin position="314"/>
        <end position="376"/>
    </location>
</feature>
<evidence type="ECO:0000256" key="4">
    <source>
        <dbReference type="ARBA" id="ARBA00024208"/>
    </source>
</evidence>
<keyword evidence="2" id="KW-0539">Nucleus</keyword>
<keyword evidence="8" id="KW-1185">Reference proteome</keyword>
<reference evidence="7" key="1">
    <citation type="journal article" date="2023" name="Science">
        <title>Elucidation of the pathway for biosynthesis of saponin adjuvants from the soapbark tree.</title>
        <authorList>
            <person name="Reed J."/>
            <person name="Orme A."/>
            <person name="El-Demerdash A."/>
            <person name="Owen C."/>
            <person name="Martin L.B.B."/>
            <person name="Misra R.C."/>
            <person name="Kikuchi S."/>
            <person name="Rejzek M."/>
            <person name="Martin A.C."/>
            <person name="Harkess A."/>
            <person name="Leebens-Mack J."/>
            <person name="Louveau T."/>
            <person name="Stephenson M.J."/>
            <person name="Osbourn A."/>
        </authorList>
    </citation>
    <scope>NUCLEOTIDE SEQUENCE</scope>
    <source>
        <strain evidence="7">S10</strain>
    </source>
</reference>
<protein>
    <submittedName>
        <fullName evidence="7">Protein CROWDED NUCLEI 1</fullName>
    </submittedName>
</protein>
<dbReference type="PANTHER" id="PTHR31908:SF9">
    <property type="entry name" value="PROTEIN CROWDED NUCLEI 3"/>
    <property type="match status" value="1"/>
</dbReference>
<dbReference type="PANTHER" id="PTHR31908">
    <property type="entry name" value="PROTEIN CROWDED NUCLEI 4"/>
    <property type="match status" value="1"/>
</dbReference>
<feature type="region of interest" description="Disordered" evidence="6">
    <location>
        <begin position="426"/>
        <end position="447"/>
    </location>
</feature>
<feature type="region of interest" description="Disordered" evidence="6">
    <location>
        <begin position="933"/>
        <end position="1037"/>
    </location>
</feature>
<dbReference type="GO" id="GO:0005652">
    <property type="term" value="C:nuclear lamina"/>
    <property type="evidence" value="ECO:0007669"/>
    <property type="project" value="UniProtKB-SubCell"/>
</dbReference>
<evidence type="ECO:0000256" key="2">
    <source>
        <dbReference type="ARBA" id="ARBA00023242"/>
    </source>
</evidence>
<proteinExistence type="inferred from homology"/>
<evidence type="ECO:0000256" key="5">
    <source>
        <dbReference type="SAM" id="Coils"/>
    </source>
</evidence>
<feature type="coiled-coil region" evidence="5">
    <location>
        <begin position="209"/>
        <end position="243"/>
    </location>
</feature>
<sequence length="1191" mass="136863">MFTPQRKAWPALSLSPRIELQKTGAGAGSNPRSLGKGKAIVDGPPPPLASLSENQENIVVGFDTGNMEDWKKFKEAGLLDETAMEKKDMEALVERVSKLQKELFDYQYNMGLLLIEKKQWTSEYEELRQELVEIREILKREQSSHLIALSEVQKREENLRKALSAEKQCVGDLEKALREIREEHVQVHCASQTKLDEASVLVVGIQEKSSVVEERLHAAEAKLAEVNRKSAELEMKLWEVEARESVIQKERLSLITDREAYEATFYKHRDDLKEWERKLQEREEMLCQGRRVLNEREEKTNENEKHLNQKARDIEVMEKKIDSSNSMLKEKEADISRRLADLAVEEERVDSLTRTLEMKERELLALEEKLSVKERVGIQTLLGEQKDMLATKLREFELEIEEKSKFLDEEFSSKVAALEKREDEVNHREDKLGKEEQALSKKAERVREQNKELETTLKSLKDKEQAVRAKEKELDTEKQKLVANQESLHNLKDEIEKVKGELSQQELQISEESEKLRITQAERSEHIHLQLELKQEIENTRLQREFLLKEAEDLKQERERFEKEWEVLDEKRTEIGKEKSKIDEEKEKLKNLLHTEEERLKREKQAMQDHLKTELGKLELEKESFGATMRHEQLISSEKAQTEHEQLLQEFELKKMNLENEIQKRQEEMERDLSQRERSFEDERESEHNNINFLKDAAEKEWEEVQLEKRRLVKEKEEVELNKKQLNVDQLDVQEDIDQLGILTAKIKEQRRKFLLERSRFLVFVEKLKGCKGCEEVIRDFFISDLQPPGEEERETTTSPLVDDELLKNSQDEINDSGLGCSGSAGRMSWLHKCTSRIFKLSPSKGMDAVTAPVMSRSLPTADVVVNTGKAEGPEILVNREAAQGFQLEQPQPSYGVAHHSLDIQDLQFDDIIAEAGNAASVDDHSYVDSMVEGVPESSQQSVPRPGRRKPVRKRKSGMNTKSDDNEHHNEVSLGDSTRIDKPASNTSRKRRHTSNNITESEQDAGDSEVRSESVTTGGRRKRRQTVAPPERSTGEMRYNLRRHKTAGTATAAQSLADRTKAMEKEAAGGTVEVAPIPEAVSAPSSVVANENGQYTRCEQVSTVKSLVFSDERVVKLKRPGDIVDANVDATKSVDHVELSEEVNGSLEDGEYDENGSTINELENEFEEEEEEVGHPGEASMGKKIWRFFTT</sequence>
<evidence type="ECO:0000256" key="3">
    <source>
        <dbReference type="ARBA" id="ARBA00024186"/>
    </source>
</evidence>
<accession>A0AAD7KQT2</accession>
<organism evidence="7 8">
    <name type="scientific">Quillaja saponaria</name>
    <name type="common">Soap bark tree</name>
    <dbReference type="NCBI Taxonomy" id="32244"/>
    <lineage>
        <taxon>Eukaryota</taxon>
        <taxon>Viridiplantae</taxon>
        <taxon>Streptophyta</taxon>
        <taxon>Embryophyta</taxon>
        <taxon>Tracheophyta</taxon>
        <taxon>Spermatophyta</taxon>
        <taxon>Magnoliopsida</taxon>
        <taxon>eudicotyledons</taxon>
        <taxon>Gunneridae</taxon>
        <taxon>Pentapetalae</taxon>
        <taxon>rosids</taxon>
        <taxon>fabids</taxon>
        <taxon>Fabales</taxon>
        <taxon>Quillajaceae</taxon>
        <taxon>Quillaja</taxon>
    </lineage>
</organism>
<dbReference type="KEGG" id="qsa:O6P43_032806"/>
<dbReference type="InterPro" id="IPR040418">
    <property type="entry name" value="CRWN"/>
</dbReference>
<dbReference type="GO" id="GO:0006997">
    <property type="term" value="P:nucleus organization"/>
    <property type="evidence" value="ECO:0007669"/>
    <property type="project" value="InterPro"/>
</dbReference>
<dbReference type="Proteomes" id="UP001163823">
    <property type="component" value="Chromosome 14"/>
</dbReference>
<feature type="compositionally biased region" description="Basic and acidic residues" evidence="6">
    <location>
        <begin position="962"/>
        <end position="971"/>
    </location>
</feature>
<comment type="subcellular location">
    <subcellularLocation>
        <location evidence="3">Nucleus lamina</location>
    </subcellularLocation>
</comment>
<evidence type="ECO:0000313" key="7">
    <source>
        <dbReference type="EMBL" id="KAJ7943225.1"/>
    </source>
</evidence>
<name>A0AAD7KQT2_QUISA</name>
<dbReference type="AlphaFoldDB" id="A0AAD7KQT2"/>
<comment type="similarity">
    <text evidence="4">Belongs to the CRWN family.</text>
</comment>
<feature type="coiled-coil region" evidence="5">
    <location>
        <begin position="110"/>
        <end position="144"/>
    </location>
</feature>
<feature type="compositionally biased region" description="Basic residues" evidence="6">
    <location>
        <begin position="946"/>
        <end position="957"/>
    </location>
</feature>